<dbReference type="OrthoDB" id="4633994at2"/>
<evidence type="ECO:0000259" key="3">
    <source>
        <dbReference type="SMART" id="SM00062"/>
    </source>
</evidence>
<dbReference type="CDD" id="cd01004">
    <property type="entry name" value="PBP2_MidA_like"/>
    <property type="match status" value="1"/>
</dbReference>
<keyword evidence="1 2" id="KW-0732">Signal</keyword>
<dbReference type="EMBL" id="VNFK01000009">
    <property type="protein sequence ID" value="TVU61922.1"/>
    <property type="molecule type" value="Genomic_DNA"/>
</dbReference>
<evidence type="ECO:0000256" key="2">
    <source>
        <dbReference type="SAM" id="SignalP"/>
    </source>
</evidence>
<gene>
    <name evidence="4" type="ORF">FQP90_12660</name>
</gene>
<protein>
    <submittedName>
        <fullName evidence="4">ABC transporter substrate-binding protein</fullName>
    </submittedName>
</protein>
<dbReference type="Gene3D" id="3.40.190.10">
    <property type="entry name" value="Periplasmic binding protein-like II"/>
    <property type="match status" value="2"/>
</dbReference>
<feature type="domain" description="Solute-binding protein family 3/N-terminal" evidence="3">
    <location>
        <begin position="68"/>
        <end position="300"/>
    </location>
</feature>
<organism evidence="4 5">
    <name type="scientific">Paenarthrobacter nitroguajacolicus</name>
    <name type="common">Arthrobacter nitroguajacolicus</name>
    <dbReference type="NCBI Taxonomy" id="211146"/>
    <lineage>
        <taxon>Bacteria</taxon>
        <taxon>Bacillati</taxon>
        <taxon>Actinomycetota</taxon>
        <taxon>Actinomycetes</taxon>
        <taxon>Micrococcales</taxon>
        <taxon>Micrococcaceae</taxon>
        <taxon>Paenarthrobacter</taxon>
    </lineage>
</organism>
<sequence length="309" mass="33188">MKTRNRIQAAAAGLAVLLALTACGGTAATSTQDADIPKTQNTRDISEGIQPDPAAVALLPESYKVKGEITVAMDLRSPPMTFLAEDNTTPIGVNPDLARLVAKKLGLKLKFENTAFDTIIPGIDGGRYDFTATTMSATEDRLKVLDMINYLKGGSAVAVAKDNPLKLTNETLCGKNIGVTKGSTQQLKHLPNVSKWTCEEKGQPAINAITLPNVQEALTQLDSKRIDGVFYDASALAWANDQQPGHFNILQPRMDTRTNTSVAMGLKKGSPLTPALQKAIQSVLETSEYKESLEYWGLGESAITEATIR</sequence>
<dbReference type="PANTHER" id="PTHR35936:SF17">
    <property type="entry name" value="ARGININE-BINDING EXTRACELLULAR PROTEIN ARTP"/>
    <property type="match status" value="1"/>
</dbReference>
<accession>A0A558GYL2</accession>
<feature type="chain" id="PRO_5021730272" evidence="2">
    <location>
        <begin position="28"/>
        <end position="309"/>
    </location>
</feature>
<dbReference type="Pfam" id="PF00497">
    <property type="entry name" value="SBP_bac_3"/>
    <property type="match status" value="1"/>
</dbReference>
<reference evidence="4 5" key="1">
    <citation type="submission" date="2019-07" db="EMBL/GenBank/DDBJ databases">
        <title>Diversity of Bacteria from Kongsfjorden, Arctic.</title>
        <authorList>
            <person name="Yu Y."/>
        </authorList>
    </citation>
    <scope>NUCLEOTIDE SEQUENCE [LARGE SCALE GENOMIC DNA]</scope>
    <source>
        <strain evidence="4 5">SM1928</strain>
    </source>
</reference>
<dbReference type="RefSeq" id="WP_144650927.1">
    <property type="nucleotide sequence ID" value="NZ_VNFK01000009.1"/>
</dbReference>
<dbReference type="PANTHER" id="PTHR35936">
    <property type="entry name" value="MEMBRANE-BOUND LYTIC MUREIN TRANSGLYCOSYLASE F"/>
    <property type="match status" value="1"/>
</dbReference>
<dbReference type="AlphaFoldDB" id="A0A558GYL2"/>
<proteinExistence type="predicted"/>
<dbReference type="SUPFAM" id="SSF53850">
    <property type="entry name" value="Periplasmic binding protein-like II"/>
    <property type="match status" value="1"/>
</dbReference>
<feature type="signal peptide" evidence="2">
    <location>
        <begin position="1"/>
        <end position="27"/>
    </location>
</feature>
<dbReference type="SMART" id="SM00062">
    <property type="entry name" value="PBPb"/>
    <property type="match status" value="1"/>
</dbReference>
<comment type="caution">
    <text evidence="4">The sequence shown here is derived from an EMBL/GenBank/DDBJ whole genome shotgun (WGS) entry which is preliminary data.</text>
</comment>
<dbReference type="InterPro" id="IPR001638">
    <property type="entry name" value="Solute-binding_3/MltF_N"/>
</dbReference>
<dbReference type="PROSITE" id="PS51257">
    <property type="entry name" value="PROKAR_LIPOPROTEIN"/>
    <property type="match status" value="1"/>
</dbReference>
<evidence type="ECO:0000313" key="4">
    <source>
        <dbReference type="EMBL" id="TVU61922.1"/>
    </source>
</evidence>
<dbReference type="Proteomes" id="UP000316500">
    <property type="component" value="Unassembled WGS sequence"/>
</dbReference>
<evidence type="ECO:0000313" key="5">
    <source>
        <dbReference type="Proteomes" id="UP000316500"/>
    </source>
</evidence>
<evidence type="ECO:0000256" key="1">
    <source>
        <dbReference type="ARBA" id="ARBA00022729"/>
    </source>
</evidence>
<name>A0A558GYL2_PAENT</name>